<reference evidence="3 4" key="1">
    <citation type="journal article" date="2013" name="Proc. Natl. Acad. Sci. U.S.A.">
        <title>Genome of an arbuscular mycorrhizal fungus provides insight into the oldest plant symbiosis.</title>
        <authorList>
            <person name="Tisserant E."/>
            <person name="Malbreil M."/>
            <person name="Kuo A."/>
            <person name="Kohler A."/>
            <person name="Symeonidi A."/>
            <person name="Balestrini R."/>
            <person name="Charron P."/>
            <person name="Duensing N."/>
            <person name="Frei Dit Frey N."/>
            <person name="Gianinazzi-Pearson V."/>
            <person name="Gilbert L.B."/>
            <person name="Handa Y."/>
            <person name="Herr J.R."/>
            <person name="Hijri M."/>
            <person name="Koul R."/>
            <person name="Kawaguchi M."/>
            <person name="Krajinski F."/>
            <person name="Lammers P.J."/>
            <person name="Masclaux F.G."/>
            <person name="Murat C."/>
            <person name="Morin E."/>
            <person name="Ndikumana S."/>
            <person name="Pagni M."/>
            <person name="Petitpierre D."/>
            <person name="Requena N."/>
            <person name="Rosikiewicz P."/>
            <person name="Riley R."/>
            <person name="Saito K."/>
            <person name="San Clemente H."/>
            <person name="Shapiro H."/>
            <person name="van Tuinen D."/>
            <person name="Becard G."/>
            <person name="Bonfante P."/>
            <person name="Paszkowski U."/>
            <person name="Shachar-Hill Y.Y."/>
            <person name="Tuskan G.A."/>
            <person name="Young P.W."/>
            <person name="Sanders I.R."/>
            <person name="Henrissat B."/>
            <person name="Rensing S.A."/>
            <person name="Grigoriev I.V."/>
            <person name="Corradi N."/>
            <person name="Roux C."/>
            <person name="Martin F."/>
        </authorList>
    </citation>
    <scope>NUCLEOTIDE SEQUENCE [LARGE SCALE GENOMIC DNA]</scope>
    <source>
        <strain evidence="3 4">DAOM 197198</strain>
    </source>
</reference>
<evidence type="ECO:0000313" key="3">
    <source>
        <dbReference type="EMBL" id="POG82295.1"/>
    </source>
</evidence>
<organism evidence="3 4">
    <name type="scientific">Rhizophagus irregularis (strain DAOM 181602 / DAOM 197198 / MUCL 43194)</name>
    <name type="common">Arbuscular mycorrhizal fungus</name>
    <name type="synonym">Glomus intraradices</name>
    <dbReference type="NCBI Taxonomy" id="747089"/>
    <lineage>
        <taxon>Eukaryota</taxon>
        <taxon>Fungi</taxon>
        <taxon>Fungi incertae sedis</taxon>
        <taxon>Mucoromycota</taxon>
        <taxon>Glomeromycotina</taxon>
        <taxon>Glomeromycetes</taxon>
        <taxon>Glomerales</taxon>
        <taxon>Glomeraceae</taxon>
        <taxon>Rhizophagus</taxon>
    </lineage>
</organism>
<evidence type="ECO:0000256" key="1">
    <source>
        <dbReference type="SAM" id="Coils"/>
    </source>
</evidence>
<accession>A0A2P4QXG8</accession>
<reference evidence="3 4" key="2">
    <citation type="journal article" date="2018" name="New Phytol.">
        <title>High intraspecific genome diversity in the model arbuscular mycorrhizal symbiont Rhizophagus irregularis.</title>
        <authorList>
            <person name="Chen E.C.H."/>
            <person name="Morin E."/>
            <person name="Beaudet D."/>
            <person name="Noel J."/>
            <person name="Yildirir G."/>
            <person name="Ndikumana S."/>
            <person name="Charron P."/>
            <person name="St-Onge C."/>
            <person name="Giorgi J."/>
            <person name="Kruger M."/>
            <person name="Marton T."/>
            <person name="Ropars J."/>
            <person name="Grigoriev I.V."/>
            <person name="Hainaut M."/>
            <person name="Henrissat B."/>
            <person name="Roux C."/>
            <person name="Martin F."/>
            <person name="Corradi N."/>
        </authorList>
    </citation>
    <scope>NUCLEOTIDE SEQUENCE [LARGE SCALE GENOMIC DNA]</scope>
    <source>
        <strain evidence="3 4">DAOM 197198</strain>
    </source>
</reference>
<keyword evidence="4" id="KW-1185">Reference proteome</keyword>
<feature type="region of interest" description="Disordered" evidence="2">
    <location>
        <begin position="305"/>
        <end position="329"/>
    </location>
</feature>
<sequence>MSSELESLKQRITELETNNAKLEAEKAEIEIKNAELLKQVIKKDAKHDAENVKLGATIEKLKYENAELKDRITKVKQNQLQNDSAKGTQDKRNITPNNNLSNFNLGAVHHEKLLKEKEMDNFLLEVHKIIVSNEINHRKKDVENIVQMIADGIKKDTQLTQLFDKADDAKYGAIQHLFMLQKQRSEETGLRLPEISRKNLQRKTQKALTNDKVQDIIDNFSEHYDNDNTDVSSHMTEILAGGPGQNSVEVSELIAPIPVTHGSNSLGNSSFTLQITPSEAENNVDYDDVYFNDSMPSSIEKETNKVKINDDKEMPDDSDDDGYNSYGGYNEYGECDRGYYYHNRRYERKSSPMMSSIISPVTV</sequence>
<dbReference type="VEuPathDB" id="FungiDB:RhiirFUN_016852"/>
<comment type="caution">
    <text evidence="3">The sequence shown here is derived from an EMBL/GenBank/DDBJ whole genome shotgun (WGS) entry which is preliminary data.</text>
</comment>
<dbReference type="AlphaFoldDB" id="A0A2P4QXG8"/>
<gene>
    <name evidence="3" type="ORF">GLOIN_2v1762090</name>
</gene>
<dbReference type="Proteomes" id="UP000018888">
    <property type="component" value="Unassembled WGS sequence"/>
</dbReference>
<protein>
    <submittedName>
        <fullName evidence="3">Uncharacterized protein</fullName>
    </submittedName>
</protein>
<evidence type="ECO:0000313" key="4">
    <source>
        <dbReference type="Proteomes" id="UP000018888"/>
    </source>
</evidence>
<feature type="region of interest" description="Disordered" evidence="2">
    <location>
        <begin position="79"/>
        <end position="98"/>
    </location>
</feature>
<proteinExistence type="predicted"/>
<dbReference type="EMBL" id="AUPC02000005">
    <property type="protein sequence ID" value="POG82295.1"/>
    <property type="molecule type" value="Genomic_DNA"/>
</dbReference>
<feature type="compositionally biased region" description="Acidic residues" evidence="2">
    <location>
        <begin position="313"/>
        <end position="322"/>
    </location>
</feature>
<keyword evidence="1" id="KW-0175">Coiled coil</keyword>
<name>A0A2P4QXG8_RHIID</name>
<evidence type="ECO:0000256" key="2">
    <source>
        <dbReference type="SAM" id="MobiDB-lite"/>
    </source>
</evidence>
<feature type="coiled-coil region" evidence="1">
    <location>
        <begin position="5"/>
        <end position="78"/>
    </location>
</feature>